<dbReference type="GeneID" id="57663950"/>
<proteinExistence type="predicted"/>
<evidence type="ECO:0000313" key="2">
    <source>
        <dbReference type="Proteomes" id="UP000517547"/>
    </source>
</evidence>
<gene>
    <name evidence="1" type="ORF">HX845_04070</name>
</gene>
<name>A0A7Y7XVF3_9PSED</name>
<accession>A0A7Y7XVF3</accession>
<sequence length="99" mass="10723">MTFKSSVMPGVRAFASSMRVKLSREPTRAPRASALFAIPSSSAQAAPRAAIGWRICPATGQLQQRWSFDDSQDPQSMGLAQLLQRAGQTLNLYVEARAA</sequence>
<comment type="caution">
    <text evidence="1">The sequence shown here is derived from an EMBL/GenBank/DDBJ whole genome shotgun (WGS) entry which is preliminary data.</text>
</comment>
<dbReference type="Proteomes" id="UP000517547">
    <property type="component" value="Unassembled WGS sequence"/>
</dbReference>
<dbReference type="RefSeq" id="WP_042934961.1">
    <property type="nucleotide sequence ID" value="NZ_JACAOK010000071.1"/>
</dbReference>
<dbReference type="AlphaFoldDB" id="A0A7Y7XVF3"/>
<dbReference type="EMBL" id="JACAQE010000001">
    <property type="protein sequence ID" value="NWC12814.1"/>
    <property type="molecule type" value="Genomic_DNA"/>
</dbReference>
<reference evidence="1 2" key="1">
    <citation type="submission" date="2020-04" db="EMBL/GenBank/DDBJ databases">
        <title>Molecular characterization of pseudomonads from Agaricus bisporus reveal novel blotch 2 pathogens in Western Europe.</title>
        <authorList>
            <person name="Taparia T."/>
            <person name="Krijger M."/>
            <person name="Haynes E."/>
            <person name="Elpinstone J.G."/>
            <person name="Noble R."/>
            <person name="Van Der Wolf J."/>
        </authorList>
    </citation>
    <scope>NUCLEOTIDE SEQUENCE [LARGE SCALE GENOMIC DNA]</scope>
    <source>
        <strain evidence="1 2">IPO3738</strain>
    </source>
</reference>
<organism evidence="1 2">
    <name type="scientific">Pseudomonas gingeri</name>
    <dbReference type="NCBI Taxonomy" id="117681"/>
    <lineage>
        <taxon>Bacteria</taxon>
        <taxon>Pseudomonadati</taxon>
        <taxon>Pseudomonadota</taxon>
        <taxon>Gammaproteobacteria</taxon>
        <taxon>Pseudomonadales</taxon>
        <taxon>Pseudomonadaceae</taxon>
        <taxon>Pseudomonas</taxon>
    </lineage>
</organism>
<protein>
    <submittedName>
        <fullName evidence="1">Uncharacterized protein</fullName>
    </submittedName>
</protein>
<evidence type="ECO:0000313" key="1">
    <source>
        <dbReference type="EMBL" id="NWC12814.1"/>
    </source>
</evidence>